<gene>
    <name evidence="5" type="ORF">EJ06DRAFT_472511</name>
</gene>
<comment type="catalytic activity">
    <reaction evidence="1">
        <text>Hydrolysis of terminal, non-reducing alpha-D-galactose residues in alpha-D-galactosides, including galactose oligosaccharides, galactomannans and galactolipids.</text>
        <dbReference type="EC" id="3.2.1.22"/>
    </reaction>
</comment>
<dbReference type="GO" id="GO:0004557">
    <property type="term" value="F:alpha-galactosidase activity"/>
    <property type="evidence" value="ECO:0007669"/>
    <property type="project" value="UniProtKB-EC"/>
</dbReference>
<dbReference type="PANTHER" id="PTHR35273">
    <property type="entry name" value="ALPHA-1,4 POLYGALACTOSAMINIDASE, PUTATIVE (AFU_ORTHOLOGUE AFUA_3G07890)-RELATED"/>
    <property type="match status" value="1"/>
</dbReference>
<evidence type="ECO:0000256" key="2">
    <source>
        <dbReference type="ARBA" id="ARBA00012755"/>
    </source>
</evidence>
<feature type="region of interest" description="Disordered" evidence="3">
    <location>
        <begin position="281"/>
        <end position="336"/>
    </location>
</feature>
<feature type="compositionally biased region" description="Acidic residues" evidence="3">
    <location>
        <begin position="297"/>
        <end position="309"/>
    </location>
</feature>
<evidence type="ECO:0000313" key="5">
    <source>
        <dbReference type="EMBL" id="KAF2403107.1"/>
    </source>
</evidence>
<protein>
    <recommendedName>
        <fullName evidence="2">alpha-galactosidase</fullName>
        <ecNumber evidence="2">3.2.1.22</ecNumber>
    </recommendedName>
</protein>
<feature type="compositionally biased region" description="Acidic residues" evidence="3">
    <location>
        <begin position="320"/>
        <end position="336"/>
    </location>
</feature>
<dbReference type="AlphaFoldDB" id="A0A6G1I4X4"/>
<evidence type="ECO:0000259" key="4">
    <source>
        <dbReference type="Pfam" id="PF03537"/>
    </source>
</evidence>
<dbReference type="EMBL" id="ML996690">
    <property type="protein sequence ID" value="KAF2403107.1"/>
    <property type="molecule type" value="Genomic_DNA"/>
</dbReference>
<accession>A0A6G1I4X4</accession>
<dbReference type="Proteomes" id="UP000799640">
    <property type="component" value="Unassembled WGS sequence"/>
</dbReference>
<dbReference type="PANTHER" id="PTHR35273:SF2">
    <property type="entry name" value="ALPHA-GALACTOSIDASE"/>
    <property type="match status" value="1"/>
</dbReference>
<dbReference type="InterPro" id="IPR004352">
    <property type="entry name" value="GH114_TIM-barrel"/>
</dbReference>
<keyword evidence="6" id="KW-1185">Reference proteome</keyword>
<dbReference type="InterPro" id="IPR013785">
    <property type="entry name" value="Aldolase_TIM"/>
</dbReference>
<name>A0A6G1I4X4_9PEZI</name>
<dbReference type="SUPFAM" id="SSF51445">
    <property type="entry name" value="(Trans)glycosidases"/>
    <property type="match status" value="1"/>
</dbReference>
<evidence type="ECO:0000256" key="1">
    <source>
        <dbReference type="ARBA" id="ARBA00001255"/>
    </source>
</evidence>
<evidence type="ECO:0000256" key="3">
    <source>
        <dbReference type="SAM" id="MobiDB-lite"/>
    </source>
</evidence>
<organism evidence="5 6">
    <name type="scientific">Trichodelitschia bisporula</name>
    <dbReference type="NCBI Taxonomy" id="703511"/>
    <lineage>
        <taxon>Eukaryota</taxon>
        <taxon>Fungi</taxon>
        <taxon>Dikarya</taxon>
        <taxon>Ascomycota</taxon>
        <taxon>Pezizomycotina</taxon>
        <taxon>Dothideomycetes</taxon>
        <taxon>Dothideomycetes incertae sedis</taxon>
        <taxon>Phaeotrichales</taxon>
        <taxon>Phaeotrichaceae</taxon>
        <taxon>Trichodelitschia</taxon>
    </lineage>
</organism>
<sequence>GSKFQIILHNVPDTSQPLEPVDAKIWDIDLFDTSKTHIGNLKKRGLNVICYFSAGTSEDWRPDYAQLKAYGSGDVCDDAKCTSKWQGERWLNIKNAKSWSVQTPTQELPPVWRVMRTRIKMAHEKGCDAIDPDNMDGFDNKNSYKLTEADSINFIKFMAAEAAQYNMSTGLKNAIAILPKVEEYVQFAVNEECVQNKECGGYRKFLNSGKPVFHIEYTADGTASRGGNALYRDVGSATKKYCNPLGPTARFSTIIKGKSLNGKYLYCDGSLPGQTKTVKVEGSGGGLNKKGGKWAEMDEAEEVSGEEAGAEVGQVHEAAETEEHEEAWEAGSGDEV</sequence>
<feature type="domain" description="Glycoside-hydrolase family GH114 TIM-barrel" evidence="4">
    <location>
        <begin position="3"/>
        <end position="261"/>
    </location>
</feature>
<dbReference type="OrthoDB" id="2108802at2759"/>
<proteinExistence type="predicted"/>
<feature type="non-terminal residue" evidence="5">
    <location>
        <position position="1"/>
    </location>
</feature>
<dbReference type="InterPro" id="IPR017853">
    <property type="entry name" value="GH"/>
</dbReference>
<dbReference type="EC" id="3.2.1.22" evidence="2"/>
<evidence type="ECO:0000313" key="6">
    <source>
        <dbReference type="Proteomes" id="UP000799640"/>
    </source>
</evidence>
<dbReference type="Pfam" id="PF03537">
    <property type="entry name" value="Glyco_hydro_114"/>
    <property type="match status" value="1"/>
</dbReference>
<reference evidence="5" key="1">
    <citation type="journal article" date="2020" name="Stud. Mycol.">
        <title>101 Dothideomycetes genomes: a test case for predicting lifestyles and emergence of pathogens.</title>
        <authorList>
            <person name="Haridas S."/>
            <person name="Albert R."/>
            <person name="Binder M."/>
            <person name="Bloem J."/>
            <person name="Labutti K."/>
            <person name="Salamov A."/>
            <person name="Andreopoulos B."/>
            <person name="Baker S."/>
            <person name="Barry K."/>
            <person name="Bills G."/>
            <person name="Bluhm B."/>
            <person name="Cannon C."/>
            <person name="Castanera R."/>
            <person name="Culley D."/>
            <person name="Daum C."/>
            <person name="Ezra D."/>
            <person name="Gonzalez J."/>
            <person name="Henrissat B."/>
            <person name="Kuo A."/>
            <person name="Liang C."/>
            <person name="Lipzen A."/>
            <person name="Lutzoni F."/>
            <person name="Magnuson J."/>
            <person name="Mondo S."/>
            <person name="Nolan M."/>
            <person name="Ohm R."/>
            <person name="Pangilinan J."/>
            <person name="Park H.-J."/>
            <person name="Ramirez L."/>
            <person name="Alfaro M."/>
            <person name="Sun H."/>
            <person name="Tritt A."/>
            <person name="Yoshinaga Y."/>
            <person name="Zwiers L.-H."/>
            <person name="Turgeon B."/>
            <person name="Goodwin S."/>
            <person name="Spatafora J."/>
            <person name="Crous P."/>
            <person name="Grigoriev I."/>
        </authorList>
    </citation>
    <scope>NUCLEOTIDE SEQUENCE</scope>
    <source>
        <strain evidence="5">CBS 262.69</strain>
    </source>
</reference>
<dbReference type="Gene3D" id="3.20.20.70">
    <property type="entry name" value="Aldolase class I"/>
    <property type="match status" value="1"/>
</dbReference>